<comment type="caution">
    <text evidence="5">The sequence shown here is derived from an EMBL/GenBank/DDBJ whole genome shotgun (WGS) entry which is preliminary data.</text>
</comment>
<evidence type="ECO:0000256" key="3">
    <source>
        <dbReference type="ARBA" id="ARBA00023204"/>
    </source>
</evidence>
<dbReference type="GO" id="GO:0006310">
    <property type="term" value="P:DNA recombination"/>
    <property type="evidence" value="ECO:0007669"/>
    <property type="project" value="UniProtKB-KW"/>
</dbReference>
<dbReference type="InterPro" id="IPR003717">
    <property type="entry name" value="RecO"/>
</dbReference>
<dbReference type="AlphaFoldDB" id="A0A0G1UXA3"/>
<dbReference type="Gene3D" id="2.40.50.140">
    <property type="entry name" value="Nucleic acid-binding proteins"/>
    <property type="match status" value="1"/>
</dbReference>
<dbReference type="Proteomes" id="UP000034600">
    <property type="component" value="Unassembled WGS sequence"/>
</dbReference>
<keyword evidence="2" id="KW-0233">DNA recombination</keyword>
<dbReference type="PANTHER" id="PTHR33991:SF1">
    <property type="entry name" value="DNA REPAIR PROTEIN RECO"/>
    <property type="match status" value="1"/>
</dbReference>
<evidence type="ECO:0000259" key="4">
    <source>
        <dbReference type="Pfam" id="PF11967"/>
    </source>
</evidence>
<evidence type="ECO:0000313" key="6">
    <source>
        <dbReference type="Proteomes" id="UP000034600"/>
    </source>
</evidence>
<keyword evidence="1" id="KW-0227">DNA damage</keyword>
<dbReference type="SUPFAM" id="SSF57863">
    <property type="entry name" value="ArfGap/RecO-like zinc finger"/>
    <property type="match status" value="1"/>
</dbReference>
<dbReference type="Pfam" id="PF11967">
    <property type="entry name" value="RecO_N"/>
    <property type="match status" value="1"/>
</dbReference>
<dbReference type="EMBL" id="LCPO01000017">
    <property type="protein sequence ID" value="KKU98686.1"/>
    <property type="molecule type" value="Genomic_DNA"/>
</dbReference>
<dbReference type="SUPFAM" id="SSF50249">
    <property type="entry name" value="Nucleic acid-binding proteins"/>
    <property type="match status" value="1"/>
</dbReference>
<dbReference type="InterPro" id="IPR012340">
    <property type="entry name" value="NA-bd_OB-fold"/>
</dbReference>
<dbReference type="GO" id="GO:0006302">
    <property type="term" value="P:double-strand break repair"/>
    <property type="evidence" value="ECO:0007669"/>
    <property type="project" value="TreeGrafter"/>
</dbReference>
<protein>
    <submittedName>
        <fullName evidence="5">Repair protein RecO, DNA repair protein RecO (Recombination protein O) protein</fullName>
    </submittedName>
</protein>
<dbReference type="PANTHER" id="PTHR33991">
    <property type="entry name" value="DNA REPAIR PROTEIN RECO"/>
    <property type="match status" value="1"/>
</dbReference>
<accession>A0A0G1UXA3</accession>
<gene>
    <name evidence="5" type="ORF">UY32_C0017G0020</name>
</gene>
<name>A0A0G1UXA3_9BACT</name>
<reference evidence="5 6" key="1">
    <citation type="journal article" date="2015" name="Nature">
        <title>rRNA introns, odd ribosomes, and small enigmatic genomes across a large radiation of phyla.</title>
        <authorList>
            <person name="Brown C.T."/>
            <person name="Hug L.A."/>
            <person name="Thomas B.C."/>
            <person name="Sharon I."/>
            <person name="Castelle C.J."/>
            <person name="Singh A."/>
            <person name="Wilkins M.J."/>
            <person name="Williams K.H."/>
            <person name="Banfield J.F."/>
        </authorList>
    </citation>
    <scope>NUCLEOTIDE SEQUENCE [LARGE SCALE GENOMIC DNA]</scope>
</reference>
<dbReference type="InterPro" id="IPR037278">
    <property type="entry name" value="ARFGAP/RecO"/>
</dbReference>
<evidence type="ECO:0000256" key="2">
    <source>
        <dbReference type="ARBA" id="ARBA00023172"/>
    </source>
</evidence>
<organism evidence="5 6">
    <name type="scientific">Candidatus Jorgensenbacteria bacterium GW2011_GWC1_48_8</name>
    <dbReference type="NCBI Taxonomy" id="1618666"/>
    <lineage>
        <taxon>Bacteria</taxon>
        <taxon>Candidatus Joergenseniibacteriota</taxon>
    </lineage>
</organism>
<evidence type="ECO:0000313" key="5">
    <source>
        <dbReference type="EMBL" id="KKU98686.1"/>
    </source>
</evidence>
<dbReference type="GO" id="GO:0043590">
    <property type="term" value="C:bacterial nucleoid"/>
    <property type="evidence" value="ECO:0007669"/>
    <property type="project" value="TreeGrafter"/>
</dbReference>
<keyword evidence="3" id="KW-0234">DNA repair</keyword>
<feature type="domain" description="DNA replication/recombination mediator RecO N-terminal" evidence="4">
    <location>
        <begin position="1"/>
        <end position="65"/>
    </location>
</feature>
<proteinExistence type="predicted"/>
<sequence length="173" mass="19601">MREYLTPAIVLGSHHSGEYDRSVDLYTRDLGRLRARVVGGSRLSSKLSPHLDVGNLVDVRLVHKNKFTVTDVVTKERFQPSASLLKMIVFVKSLLPETAPDLRFWHQLVGDLKSAKLRTNPLLKILGYDPILAACENCRTEKVAYFHPADQSFLCTDCTLKFNIQKTKIFELS</sequence>
<dbReference type="InterPro" id="IPR022572">
    <property type="entry name" value="DNA_rep/recomb_RecO_N"/>
</dbReference>
<evidence type="ECO:0000256" key="1">
    <source>
        <dbReference type="ARBA" id="ARBA00022763"/>
    </source>
</evidence>